<name>A0A6A6WJB0_9PEZI</name>
<feature type="transmembrane region" description="Helical" evidence="6">
    <location>
        <begin position="452"/>
        <end position="475"/>
    </location>
</feature>
<keyword evidence="2 6" id="KW-0812">Transmembrane</keyword>
<feature type="transmembrane region" description="Helical" evidence="6">
    <location>
        <begin position="212"/>
        <end position="231"/>
    </location>
</feature>
<dbReference type="Gene3D" id="1.20.1250.20">
    <property type="entry name" value="MFS general substrate transporter like domains"/>
    <property type="match status" value="1"/>
</dbReference>
<dbReference type="EMBL" id="ML996567">
    <property type="protein sequence ID" value="KAF2761391.1"/>
    <property type="molecule type" value="Genomic_DNA"/>
</dbReference>
<dbReference type="SUPFAM" id="SSF103473">
    <property type="entry name" value="MFS general substrate transporter"/>
    <property type="match status" value="1"/>
</dbReference>
<evidence type="ECO:0000256" key="3">
    <source>
        <dbReference type="ARBA" id="ARBA00022989"/>
    </source>
</evidence>
<keyword evidence="4 6" id="KW-0472">Membrane</keyword>
<feature type="compositionally biased region" description="Polar residues" evidence="5">
    <location>
        <begin position="8"/>
        <end position="20"/>
    </location>
</feature>
<dbReference type="Pfam" id="PF05978">
    <property type="entry name" value="UNC-93"/>
    <property type="match status" value="1"/>
</dbReference>
<evidence type="ECO:0000256" key="4">
    <source>
        <dbReference type="ARBA" id="ARBA00023136"/>
    </source>
</evidence>
<dbReference type="InterPro" id="IPR010291">
    <property type="entry name" value="Ion_channel_UNC-93"/>
</dbReference>
<proteinExistence type="predicted"/>
<evidence type="ECO:0000256" key="6">
    <source>
        <dbReference type="SAM" id="Phobius"/>
    </source>
</evidence>
<comment type="subcellular location">
    <subcellularLocation>
        <location evidence="1">Membrane</location>
        <topology evidence="1">Multi-pass membrane protein</topology>
    </subcellularLocation>
</comment>
<feature type="transmembrane region" description="Helical" evidence="6">
    <location>
        <begin position="394"/>
        <end position="413"/>
    </location>
</feature>
<evidence type="ECO:0000256" key="2">
    <source>
        <dbReference type="ARBA" id="ARBA00022692"/>
    </source>
</evidence>
<feature type="region of interest" description="Disordered" evidence="5">
    <location>
        <begin position="1"/>
        <end position="23"/>
    </location>
</feature>
<sequence>MAEKTATGEVSSRNSQSLSAEEQGAVNRPTTWMYKKIRIGSWTAPYYASPSVQLVIVSFVCFLCPGMFNALSGMGGGGQVDPDAANKANIALYSTFAGVGFFAGTITNTVGIKAALAFGGLGYSIYVASFLSFSHTQNYGFSIFAGAFLGVCAGLLWCAQGAIMMSYPDEKNKGKFISWFWMIFNMGAVIGGLIPLGQNINTTTASTVTDGTYIGFLVLTLLGAALAFTLVKAKNVIRDDGSKVILMKSPSWKTELLGLFETFKTDPYILALFPMFFASNWFYAYHFNDINGARFNTRTRALNSVLYYLMQIVGSYLFGYALDIQHFRRTTRAWGGWVALMACTFAIWGGGLPFARTYNRADIAAAIKAQDEGVVVPQSALILDWESSNYGGPLVLYMFYGFYDAAFQTYAYWFMGSLTNNGRKLANFAGFYKGIQSAGGAVMWSLDNNHTPYINMFASCWALLAGSLLCVAPVLHFKVKDTVSLEEDLKFTDESFEDVAPTSAIKAVQAEK</sequence>
<dbReference type="GeneID" id="54481332"/>
<feature type="transmembrane region" description="Helical" evidence="6">
    <location>
        <begin position="334"/>
        <end position="355"/>
    </location>
</feature>
<feature type="transmembrane region" description="Helical" evidence="6">
    <location>
        <begin position="114"/>
        <end position="133"/>
    </location>
</feature>
<keyword evidence="8" id="KW-1185">Reference proteome</keyword>
<protein>
    <submittedName>
        <fullName evidence="7">MFS general substrate transporter</fullName>
    </submittedName>
</protein>
<reference evidence="7" key="1">
    <citation type="journal article" date="2020" name="Stud. Mycol.">
        <title>101 Dothideomycetes genomes: a test case for predicting lifestyles and emergence of pathogens.</title>
        <authorList>
            <person name="Haridas S."/>
            <person name="Albert R."/>
            <person name="Binder M."/>
            <person name="Bloem J."/>
            <person name="Labutti K."/>
            <person name="Salamov A."/>
            <person name="Andreopoulos B."/>
            <person name="Baker S."/>
            <person name="Barry K."/>
            <person name="Bills G."/>
            <person name="Bluhm B."/>
            <person name="Cannon C."/>
            <person name="Castanera R."/>
            <person name="Culley D."/>
            <person name="Daum C."/>
            <person name="Ezra D."/>
            <person name="Gonzalez J."/>
            <person name="Henrissat B."/>
            <person name="Kuo A."/>
            <person name="Liang C."/>
            <person name="Lipzen A."/>
            <person name="Lutzoni F."/>
            <person name="Magnuson J."/>
            <person name="Mondo S."/>
            <person name="Nolan M."/>
            <person name="Ohm R."/>
            <person name="Pangilinan J."/>
            <person name="Park H.-J."/>
            <person name="Ramirez L."/>
            <person name="Alfaro M."/>
            <person name="Sun H."/>
            <person name="Tritt A."/>
            <person name="Yoshinaga Y."/>
            <person name="Zwiers L.-H."/>
            <person name="Turgeon B."/>
            <person name="Goodwin S."/>
            <person name="Spatafora J."/>
            <person name="Crous P."/>
            <person name="Grigoriev I."/>
        </authorList>
    </citation>
    <scope>NUCLEOTIDE SEQUENCE</scope>
    <source>
        <strain evidence="7">CBS 121739</strain>
    </source>
</reference>
<dbReference type="PANTHER" id="PTHR23294">
    <property type="entry name" value="ET TRANSLATION PRODUCT-RELATED"/>
    <property type="match status" value="1"/>
</dbReference>
<feature type="transmembrane region" description="Helical" evidence="6">
    <location>
        <begin position="268"/>
        <end position="285"/>
    </location>
</feature>
<feature type="transmembrane region" description="Helical" evidence="6">
    <location>
        <begin position="88"/>
        <end position="107"/>
    </location>
</feature>
<gene>
    <name evidence="7" type="ORF">EJ05DRAFT_263085</name>
</gene>
<organism evidence="7 8">
    <name type="scientific">Pseudovirgaria hyperparasitica</name>
    <dbReference type="NCBI Taxonomy" id="470096"/>
    <lineage>
        <taxon>Eukaryota</taxon>
        <taxon>Fungi</taxon>
        <taxon>Dikarya</taxon>
        <taxon>Ascomycota</taxon>
        <taxon>Pezizomycotina</taxon>
        <taxon>Dothideomycetes</taxon>
        <taxon>Dothideomycetes incertae sedis</taxon>
        <taxon>Acrospermales</taxon>
        <taxon>Acrospermaceae</taxon>
        <taxon>Pseudovirgaria</taxon>
    </lineage>
</organism>
<evidence type="ECO:0000256" key="1">
    <source>
        <dbReference type="ARBA" id="ARBA00004141"/>
    </source>
</evidence>
<dbReference type="GO" id="GO:0016020">
    <property type="term" value="C:membrane"/>
    <property type="evidence" value="ECO:0007669"/>
    <property type="project" value="UniProtKB-SubCell"/>
</dbReference>
<dbReference type="OrthoDB" id="196103at2759"/>
<dbReference type="InterPro" id="IPR036259">
    <property type="entry name" value="MFS_trans_sf"/>
</dbReference>
<feature type="transmembrane region" description="Helical" evidence="6">
    <location>
        <begin position="179"/>
        <end position="200"/>
    </location>
</feature>
<keyword evidence="3 6" id="KW-1133">Transmembrane helix</keyword>
<evidence type="ECO:0000256" key="5">
    <source>
        <dbReference type="SAM" id="MobiDB-lite"/>
    </source>
</evidence>
<feature type="transmembrane region" description="Helical" evidence="6">
    <location>
        <begin position="305"/>
        <end position="322"/>
    </location>
</feature>
<dbReference type="Proteomes" id="UP000799437">
    <property type="component" value="Unassembled WGS sequence"/>
</dbReference>
<accession>A0A6A6WJB0</accession>
<dbReference type="AlphaFoldDB" id="A0A6A6WJB0"/>
<dbReference type="InterPro" id="IPR051617">
    <property type="entry name" value="UNC-93-like_regulator"/>
</dbReference>
<evidence type="ECO:0000313" key="8">
    <source>
        <dbReference type="Proteomes" id="UP000799437"/>
    </source>
</evidence>
<evidence type="ECO:0000313" key="7">
    <source>
        <dbReference type="EMBL" id="KAF2761391.1"/>
    </source>
</evidence>
<dbReference type="CDD" id="cd06178">
    <property type="entry name" value="MFS_unc93-like"/>
    <property type="match status" value="1"/>
</dbReference>
<dbReference type="PANTHER" id="PTHR23294:SF54">
    <property type="entry name" value="DUF895 DOMAIN MEMBRANE PROTEIN (AFU_ORTHOLOGUE AFUA_8G04110)"/>
    <property type="match status" value="1"/>
</dbReference>
<dbReference type="RefSeq" id="XP_033603842.1">
    <property type="nucleotide sequence ID" value="XM_033740278.1"/>
</dbReference>
<feature type="transmembrane region" description="Helical" evidence="6">
    <location>
        <begin position="44"/>
        <end position="68"/>
    </location>
</feature>
<feature type="transmembrane region" description="Helical" evidence="6">
    <location>
        <begin position="139"/>
        <end position="158"/>
    </location>
</feature>